<keyword evidence="10 13" id="KW-0503">Monooxygenase</keyword>
<name>A0A060TI55_BLAAD</name>
<dbReference type="PRINTS" id="PR00385">
    <property type="entry name" value="P450"/>
</dbReference>
<keyword evidence="9 12" id="KW-0408">Iron</keyword>
<evidence type="ECO:0000256" key="5">
    <source>
        <dbReference type="ARBA" id="ARBA00022692"/>
    </source>
</evidence>
<organism evidence="16">
    <name type="scientific">Blastobotrys adeninivorans</name>
    <name type="common">Yeast</name>
    <name type="synonym">Arxula adeninivorans</name>
    <dbReference type="NCBI Taxonomy" id="409370"/>
    <lineage>
        <taxon>Eukaryota</taxon>
        <taxon>Fungi</taxon>
        <taxon>Dikarya</taxon>
        <taxon>Ascomycota</taxon>
        <taxon>Saccharomycotina</taxon>
        <taxon>Dipodascomycetes</taxon>
        <taxon>Dipodascales</taxon>
        <taxon>Trichomonascaceae</taxon>
        <taxon>Blastobotrys</taxon>
    </lineage>
</organism>
<evidence type="ECO:0000256" key="2">
    <source>
        <dbReference type="ARBA" id="ARBA00004370"/>
    </source>
</evidence>
<dbReference type="InterPro" id="IPR001128">
    <property type="entry name" value="Cyt_P450"/>
</dbReference>
<dbReference type="SUPFAM" id="SSF48264">
    <property type="entry name" value="Cytochrome P450"/>
    <property type="match status" value="1"/>
</dbReference>
<dbReference type="Gene3D" id="1.10.630.10">
    <property type="entry name" value="Cytochrome P450"/>
    <property type="match status" value="1"/>
</dbReference>
<dbReference type="GO" id="GO:0016020">
    <property type="term" value="C:membrane"/>
    <property type="evidence" value="ECO:0007669"/>
    <property type="project" value="UniProtKB-SubCell"/>
</dbReference>
<protein>
    <submittedName>
        <fullName evidence="16">ARAD1D43758p</fullName>
    </submittedName>
</protein>
<dbReference type="GO" id="GO:0020037">
    <property type="term" value="F:heme binding"/>
    <property type="evidence" value="ECO:0007669"/>
    <property type="project" value="InterPro"/>
</dbReference>
<evidence type="ECO:0000313" key="16">
    <source>
        <dbReference type="EMBL" id="CDP38836.1"/>
    </source>
</evidence>
<evidence type="ECO:0000256" key="3">
    <source>
        <dbReference type="ARBA" id="ARBA00010617"/>
    </source>
</evidence>
<evidence type="ECO:0000256" key="11">
    <source>
        <dbReference type="ARBA" id="ARBA00023136"/>
    </source>
</evidence>
<reference evidence="16" key="1">
    <citation type="submission" date="2014-02" db="EMBL/GenBank/DDBJ databases">
        <authorList>
            <person name="Genoscope - CEA"/>
        </authorList>
    </citation>
    <scope>NUCLEOTIDE SEQUENCE</scope>
    <source>
        <strain evidence="16">LS3</strain>
    </source>
</reference>
<dbReference type="InterPro" id="IPR017972">
    <property type="entry name" value="Cyt_P450_CS"/>
</dbReference>
<evidence type="ECO:0000256" key="14">
    <source>
        <dbReference type="SAM" id="MobiDB-lite"/>
    </source>
</evidence>
<dbReference type="InterPro" id="IPR036396">
    <property type="entry name" value="Cyt_P450_sf"/>
</dbReference>
<dbReference type="InterPro" id="IPR047146">
    <property type="entry name" value="Cyt_P450_E_CYP52_fungi"/>
</dbReference>
<evidence type="ECO:0000256" key="7">
    <source>
        <dbReference type="ARBA" id="ARBA00022989"/>
    </source>
</evidence>
<feature type="region of interest" description="Disordered" evidence="14">
    <location>
        <begin position="277"/>
        <end position="298"/>
    </location>
</feature>
<dbReference type="AlphaFoldDB" id="A0A060TI55"/>
<feature type="binding site" description="axial binding residue" evidence="12">
    <location>
        <position position="462"/>
    </location>
    <ligand>
        <name>heme</name>
        <dbReference type="ChEBI" id="CHEBI:30413"/>
    </ligand>
    <ligandPart>
        <name>Fe</name>
        <dbReference type="ChEBI" id="CHEBI:18248"/>
    </ligandPart>
</feature>
<keyword evidence="4 12" id="KW-0349">Heme</keyword>
<dbReference type="CDD" id="cd11063">
    <property type="entry name" value="CYP52"/>
    <property type="match status" value="1"/>
</dbReference>
<dbReference type="PRINTS" id="PR01239">
    <property type="entry name" value="EP450IICYP52"/>
</dbReference>
<keyword evidence="6 12" id="KW-0479">Metal-binding</keyword>
<gene>
    <name evidence="16" type="ORF">GNLVRS02_ARAD1D43758g</name>
</gene>
<comment type="cofactor">
    <cofactor evidence="1 12">
        <name>heme</name>
        <dbReference type="ChEBI" id="CHEBI:30413"/>
    </cofactor>
</comment>
<dbReference type="PANTHER" id="PTHR24287">
    <property type="entry name" value="P450, PUTATIVE (EUROFUNG)-RELATED"/>
    <property type="match status" value="1"/>
</dbReference>
<dbReference type="GO" id="GO:0005506">
    <property type="term" value="F:iron ion binding"/>
    <property type="evidence" value="ECO:0007669"/>
    <property type="project" value="InterPro"/>
</dbReference>
<dbReference type="GO" id="GO:0016712">
    <property type="term" value="F:oxidoreductase activity, acting on paired donors, with incorporation or reduction of molecular oxygen, reduced flavin or flavoprotein as one donor, and incorporation of one atom of oxygen"/>
    <property type="evidence" value="ECO:0007669"/>
    <property type="project" value="InterPro"/>
</dbReference>
<feature type="transmembrane region" description="Helical" evidence="15">
    <location>
        <begin position="6"/>
        <end position="23"/>
    </location>
</feature>
<evidence type="ECO:0000256" key="10">
    <source>
        <dbReference type="ARBA" id="ARBA00023033"/>
    </source>
</evidence>
<proteinExistence type="inferred from homology"/>
<evidence type="ECO:0000256" key="13">
    <source>
        <dbReference type="RuleBase" id="RU000461"/>
    </source>
</evidence>
<accession>A0A060TI55</accession>
<keyword evidence="5 15" id="KW-0812">Transmembrane</keyword>
<reference evidence="16" key="2">
    <citation type="submission" date="2014-06" db="EMBL/GenBank/DDBJ databases">
        <title>The complete genome of Blastobotrys (Arxula) adeninivorans LS3 - a yeast of biotechnological interest.</title>
        <authorList>
            <person name="Kunze G."/>
            <person name="Gaillardin C."/>
            <person name="Czernicka M."/>
            <person name="Durrens P."/>
            <person name="Martin T."/>
            <person name="Boer E."/>
            <person name="Gabaldon T."/>
            <person name="Cruz J."/>
            <person name="Talla E."/>
            <person name="Marck C."/>
            <person name="Goffeau A."/>
            <person name="Barbe V."/>
            <person name="Baret P."/>
            <person name="Baronian K."/>
            <person name="Beier S."/>
            <person name="Bleykasten C."/>
            <person name="Bode R."/>
            <person name="Casaregola S."/>
            <person name="Despons L."/>
            <person name="Fairhead C."/>
            <person name="Giersberg M."/>
            <person name="Gierski P."/>
            <person name="Hahnel U."/>
            <person name="Hartmann A."/>
            <person name="Jankowska D."/>
            <person name="Jubin C."/>
            <person name="Jung P."/>
            <person name="Lafontaine I."/>
            <person name="Leh-Louis V."/>
            <person name="Lemaire M."/>
            <person name="Marcet-Houben M."/>
            <person name="Mascher M."/>
            <person name="Morel G."/>
            <person name="Richard G.-F."/>
            <person name="Riechen J."/>
            <person name="Sacerdot C."/>
            <person name="Sarkar A."/>
            <person name="Savel G."/>
            <person name="Schacherer J."/>
            <person name="Sherman D."/>
            <person name="Straub M.-L."/>
            <person name="Stein N."/>
            <person name="Thierry A."/>
            <person name="Trautwein-Schult A."/>
            <person name="Westhof E."/>
            <person name="Worch S."/>
            <person name="Dujon B."/>
            <person name="Souciet J.-L."/>
            <person name="Wincker P."/>
            <person name="Scholz U."/>
            <person name="Neuveglise N."/>
        </authorList>
    </citation>
    <scope>NUCLEOTIDE SEQUENCE</scope>
    <source>
        <strain evidence="16">LS3</strain>
    </source>
</reference>
<dbReference type="PRINTS" id="PR00464">
    <property type="entry name" value="EP450II"/>
</dbReference>
<dbReference type="InterPro" id="IPR002974">
    <property type="entry name" value="Cyt_P450_E_CYP52_ascomycetes"/>
</dbReference>
<dbReference type="InterPro" id="IPR002402">
    <property type="entry name" value="Cyt_P450_E_grp-II"/>
</dbReference>
<dbReference type="EMBL" id="HG937694">
    <property type="protein sequence ID" value="CDP38836.1"/>
    <property type="molecule type" value="Genomic_DNA"/>
</dbReference>
<dbReference type="Pfam" id="PF00067">
    <property type="entry name" value="p450"/>
    <property type="match status" value="1"/>
</dbReference>
<dbReference type="PANTHER" id="PTHR24287:SF1">
    <property type="entry name" value="P450, PUTATIVE (EUROFUNG)-RELATED"/>
    <property type="match status" value="1"/>
</dbReference>
<evidence type="ECO:0000256" key="12">
    <source>
        <dbReference type="PIRSR" id="PIRSR602402-1"/>
    </source>
</evidence>
<evidence type="ECO:0000256" key="9">
    <source>
        <dbReference type="ARBA" id="ARBA00023004"/>
    </source>
</evidence>
<comment type="similarity">
    <text evidence="3 13">Belongs to the cytochrome P450 family.</text>
</comment>
<evidence type="ECO:0000256" key="8">
    <source>
        <dbReference type="ARBA" id="ARBA00023002"/>
    </source>
</evidence>
<evidence type="ECO:0000256" key="1">
    <source>
        <dbReference type="ARBA" id="ARBA00001971"/>
    </source>
</evidence>
<comment type="subcellular location">
    <subcellularLocation>
        <location evidence="2">Membrane</location>
    </subcellularLocation>
</comment>
<evidence type="ECO:0000256" key="15">
    <source>
        <dbReference type="SAM" id="Phobius"/>
    </source>
</evidence>
<dbReference type="PhylomeDB" id="A0A060TI55"/>
<sequence length="514" mass="59235">MLDQLLYVPIAAILYSYIAGWIREWRYRQSALKHDCALPSYLEYRPLGIPMAIRTVKAHWKNELIQLLNKIVDDSGKETFRAQTLGLLGYNAFYSSNPENIRAVLTTKFDDYSYGLRHDVFHPLLGDGIFTVSGSRWHQQRALLKPQFNHSQVYELDHFKHACTQLLELMRIYSQRGYFDMQDLAFKFTLDTTTLFLFGESTGCLDDEMKRLHENGQDQAGKTCLFAEDFNKAQLWMTYRMMAQSFYWMVQGREFRGSVKRCQTYVDHYVSKALVKREKQQEEQQQQPRQSLLDELTKRTRDPRALRDQVLNLLLAGRDTTASLISLVIALLVRHQDIQRKLREAVIESMGVNEENISHNQLKRCKYLQNVINETLRLYPVVPMNGRQVARDTVLPRGGGEDETLPIFLPKGAQFAYSISQLHRNQSYWGDDAAEFRPERWVNHGPKHSWTFLPFSGGPRACLGQRYALTEASYAIARIMQQFKELKGAPPGGPIKLHLSLTTRVAGGVSVQAS</sequence>
<evidence type="ECO:0000256" key="4">
    <source>
        <dbReference type="ARBA" id="ARBA00022617"/>
    </source>
</evidence>
<keyword evidence="7 15" id="KW-1133">Transmembrane helix</keyword>
<dbReference type="PROSITE" id="PS00086">
    <property type="entry name" value="CYTOCHROME_P450"/>
    <property type="match status" value="1"/>
</dbReference>
<keyword evidence="8 13" id="KW-0560">Oxidoreductase</keyword>
<keyword evidence="11 15" id="KW-0472">Membrane</keyword>
<evidence type="ECO:0000256" key="6">
    <source>
        <dbReference type="ARBA" id="ARBA00022723"/>
    </source>
</evidence>